<dbReference type="EMBL" id="VOSK01000078">
    <property type="protein sequence ID" value="MPR27220.1"/>
    <property type="molecule type" value="Genomic_DNA"/>
</dbReference>
<keyword evidence="2" id="KW-1185">Reference proteome</keyword>
<comment type="caution">
    <text evidence="1">The sequence shown here is derived from an EMBL/GenBank/DDBJ whole genome shotgun (WGS) entry which is preliminary data.</text>
</comment>
<gene>
    <name evidence="1" type="ORF">FS320_18910</name>
</gene>
<dbReference type="InterPro" id="IPR014710">
    <property type="entry name" value="RmlC-like_jellyroll"/>
</dbReference>
<dbReference type="InterPro" id="IPR011051">
    <property type="entry name" value="RmlC_Cupin_sf"/>
</dbReference>
<proteinExistence type="predicted"/>
<dbReference type="SUPFAM" id="SSF51182">
    <property type="entry name" value="RmlC-like cupins"/>
    <property type="match status" value="1"/>
</dbReference>
<protein>
    <submittedName>
        <fullName evidence="1">Cupin domain-containing protein</fullName>
    </submittedName>
</protein>
<evidence type="ECO:0000313" key="2">
    <source>
        <dbReference type="Proteomes" id="UP000403266"/>
    </source>
</evidence>
<organism evidence="1 2">
    <name type="scientific">Microvirga tunisiensis</name>
    <dbReference type="NCBI Taxonomy" id="2108360"/>
    <lineage>
        <taxon>Bacteria</taxon>
        <taxon>Pseudomonadati</taxon>
        <taxon>Pseudomonadota</taxon>
        <taxon>Alphaproteobacteria</taxon>
        <taxon>Hyphomicrobiales</taxon>
        <taxon>Methylobacteriaceae</taxon>
        <taxon>Microvirga</taxon>
    </lineage>
</organism>
<dbReference type="AlphaFoldDB" id="A0A5N7MKQ5"/>
<dbReference type="Gene3D" id="2.60.120.10">
    <property type="entry name" value="Jelly Rolls"/>
    <property type="match status" value="2"/>
</dbReference>
<sequence length="256" mass="27256">MTTDAPAPPREGTAASSPLIDFSLPLDALSAPAWLSGELGALNDGRRYRFVDADNRVANGEVEGGALSLTIASFPHHEFTLVRRGQLRLVIAGHEELLEAGDAAVVPKGLACRWSQSADLQRVFMIHEGQHAAVAPRQLARIAAFGPLGPGSAPPADSLLTEPPPVAQSRVDFKDESGQMLAGVWRCGAYRRKPLAAQQHELMQIVEGTPDVDGEDGTRLRSFAPGDIFFTAKGARYSLGSGGAFQKIFCVFKQAG</sequence>
<evidence type="ECO:0000313" key="1">
    <source>
        <dbReference type="EMBL" id="MPR27220.1"/>
    </source>
</evidence>
<accession>A0A5N7MKQ5</accession>
<dbReference type="Proteomes" id="UP000403266">
    <property type="component" value="Unassembled WGS sequence"/>
</dbReference>
<reference evidence="1 2" key="1">
    <citation type="journal article" date="2019" name="Syst. Appl. Microbiol.">
        <title>Microvirga tunisiensis sp. nov., a root nodule symbiotic bacterium isolated from Lupinus micranthus and L. luteus grown in Northern Tunisia.</title>
        <authorList>
            <person name="Msaddak A."/>
            <person name="Rejili M."/>
            <person name="Duran D."/>
            <person name="Mars M."/>
            <person name="Palacios J.M."/>
            <person name="Ruiz-Argueso T."/>
            <person name="Rey L."/>
            <person name="Imperial J."/>
        </authorList>
    </citation>
    <scope>NUCLEOTIDE SEQUENCE [LARGE SCALE GENOMIC DNA]</scope>
    <source>
        <strain evidence="1 2">Lmie10</strain>
    </source>
</reference>
<name>A0A5N7MKQ5_9HYPH</name>